<comment type="caution">
    <text evidence="3">The sequence shown here is derived from an EMBL/GenBank/DDBJ whole genome shotgun (WGS) entry which is preliminary data.</text>
</comment>
<evidence type="ECO:0000256" key="1">
    <source>
        <dbReference type="SAM" id="SignalP"/>
    </source>
</evidence>
<organism evidence="3 4">
    <name type="scientific">Gracilimonas sediminicola</name>
    <dbReference type="NCBI Taxonomy" id="2952158"/>
    <lineage>
        <taxon>Bacteria</taxon>
        <taxon>Pseudomonadati</taxon>
        <taxon>Balneolota</taxon>
        <taxon>Balneolia</taxon>
        <taxon>Balneolales</taxon>
        <taxon>Balneolaceae</taxon>
        <taxon>Gracilimonas</taxon>
    </lineage>
</organism>
<accession>A0A9X2L1J4</accession>
<evidence type="ECO:0000313" key="3">
    <source>
        <dbReference type="EMBL" id="MCP9290555.1"/>
    </source>
</evidence>
<dbReference type="Pfam" id="PF14534">
    <property type="entry name" value="DUF4440"/>
    <property type="match status" value="1"/>
</dbReference>
<dbReference type="EMBL" id="JANDBC010000001">
    <property type="protein sequence ID" value="MCP9290555.1"/>
    <property type="molecule type" value="Genomic_DNA"/>
</dbReference>
<feature type="domain" description="DUF4440" evidence="2">
    <location>
        <begin position="29"/>
        <end position="137"/>
    </location>
</feature>
<name>A0A9X2L1J4_9BACT</name>
<dbReference type="SUPFAM" id="SSF54427">
    <property type="entry name" value="NTF2-like"/>
    <property type="match status" value="1"/>
</dbReference>
<keyword evidence="4" id="KW-1185">Reference proteome</keyword>
<dbReference type="InterPro" id="IPR032710">
    <property type="entry name" value="NTF2-like_dom_sf"/>
</dbReference>
<gene>
    <name evidence="3" type="ORF">NM125_03035</name>
</gene>
<keyword evidence="1" id="KW-0732">Signal</keyword>
<evidence type="ECO:0000313" key="4">
    <source>
        <dbReference type="Proteomes" id="UP001139125"/>
    </source>
</evidence>
<protein>
    <submittedName>
        <fullName evidence="3">Nuclear transport factor 2 family protein</fullName>
    </submittedName>
</protein>
<proteinExistence type="predicted"/>
<feature type="signal peptide" evidence="1">
    <location>
        <begin position="1"/>
        <end position="20"/>
    </location>
</feature>
<dbReference type="InterPro" id="IPR027843">
    <property type="entry name" value="DUF4440"/>
</dbReference>
<reference evidence="3" key="1">
    <citation type="submission" date="2022-06" db="EMBL/GenBank/DDBJ databases">
        <title>Gracilimonas sp. CAU 1638 isolated from sea sediment.</title>
        <authorList>
            <person name="Kim W."/>
        </authorList>
    </citation>
    <scope>NUCLEOTIDE SEQUENCE</scope>
    <source>
        <strain evidence="3">CAU 1638</strain>
    </source>
</reference>
<evidence type="ECO:0000259" key="2">
    <source>
        <dbReference type="Pfam" id="PF14534"/>
    </source>
</evidence>
<sequence>MKKIPLLLIILVSTSMTVLAQDSSQNAAIKKTLNDFKTAIITNDTETASQLLHDEVVILEGQGSETKEQYLSHHFHSDGRFLSAIERKQLSQKIKTEGNIAWVTSLTKMTGTYNDREIDRTSLELAVLKRENGKWMIVAVHWS</sequence>
<dbReference type="RefSeq" id="WP_255132735.1">
    <property type="nucleotide sequence ID" value="NZ_JANDBC010000001.1"/>
</dbReference>
<dbReference type="AlphaFoldDB" id="A0A9X2L1J4"/>
<dbReference type="Proteomes" id="UP001139125">
    <property type="component" value="Unassembled WGS sequence"/>
</dbReference>
<dbReference type="Gene3D" id="3.10.450.50">
    <property type="match status" value="1"/>
</dbReference>
<feature type="chain" id="PRO_5040809308" evidence="1">
    <location>
        <begin position="21"/>
        <end position="143"/>
    </location>
</feature>